<dbReference type="RefSeq" id="XP_073559914.1">
    <property type="nucleotide sequence ID" value="XM_073701520.1"/>
</dbReference>
<organism evidence="1 2">
    <name type="scientific">Trichoderma ghanense</name>
    <dbReference type="NCBI Taxonomy" id="65468"/>
    <lineage>
        <taxon>Eukaryota</taxon>
        <taxon>Fungi</taxon>
        <taxon>Dikarya</taxon>
        <taxon>Ascomycota</taxon>
        <taxon>Pezizomycotina</taxon>
        <taxon>Sordariomycetes</taxon>
        <taxon>Hypocreomycetidae</taxon>
        <taxon>Hypocreales</taxon>
        <taxon>Hypocreaceae</taxon>
        <taxon>Trichoderma</taxon>
    </lineage>
</organism>
<name>A0ABY2H654_9HYPO</name>
<sequence length="103" mass="11260">MLCRPLSGFRVSGVWFSFRRARKSLLDDGQGAMTWCSFPRATHQRQARRGSEGTQEAVSARAASLEAGGCAGLRAVRIRSRGRVEVEAANMTFRGEERGSRAG</sequence>
<evidence type="ECO:0000313" key="1">
    <source>
        <dbReference type="EMBL" id="TFB03713.1"/>
    </source>
</evidence>
<dbReference type="EMBL" id="PPTA01000005">
    <property type="protein sequence ID" value="TFB03713.1"/>
    <property type="molecule type" value="Genomic_DNA"/>
</dbReference>
<protein>
    <submittedName>
        <fullName evidence="1">Uncharacterized protein</fullName>
    </submittedName>
</protein>
<evidence type="ECO:0000313" key="2">
    <source>
        <dbReference type="Proteomes" id="UP001642720"/>
    </source>
</evidence>
<comment type="caution">
    <text evidence="1">The sequence shown here is derived from an EMBL/GenBank/DDBJ whole genome shotgun (WGS) entry which is preliminary data.</text>
</comment>
<dbReference type="GeneID" id="300575970"/>
<keyword evidence="2" id="KW-1185">Reference proteome</keyword>
<dbReference type="Proteomes" id="UP001642720">
    <property type="component" value="Unassembled WGS sequence"/>
</dbReference>
<reference evidence="1 2" key="1">
    <citation type="submission" date="2018-01" db="EMBL/GenBank/DDBJ databases">
        <title>Genome characterization of the sugarcane-associated fungus Trichoderma ghanense CCMA-1212 and their application in lignocelulose bioconversion.</title>
        <authorList>
            <person name="Steindorff A.S."/>
            <person name="Mendes T.D."/>
            <person name="Vilela E.S.D."/>
            <person name="Rodrigues D.S."/>
            <person name="Formighieri E.F."/>
            <person name="Melo I.S."/>
            <person name="Favaro L.C.L."/>
        </authorList>
    </citation>
    <scope>NUCLEOTIDE SEQUENCE [LARGE SCALE GENOMIC DNA]</scope>
    <source>
        <strain evidence="1 2">CCMA-1212</strain>
    </source>
</reference>
<gene>
    <name evidence="1" type="ORF">CCMA1212_004204</name>
</gene>
<accession>A0ABY2H654</accession>
<proteinExistence type="predicted"/>